<reference evidence="1 2" key="1">
    <citation type="submission" date="2020-09" db="EMBL/GenBank/DDBJ databases">
        <title>De no assembly of potato wild relative species, Solanum commersonii.</title>
        <authorList>
            <person name="Cho K."/>
        </authorList>
    </citation>
    <scope>NUCLEOTIDE SEQUENCE [LARGE SCALE GENOMIC DNA]</scope>
    <source>
        <strain evidence="1">LZ3.2</strain>
        <tissue evidence="1">Leaf</tissue>
    </source>
</reference>
<organism evidence="1 2">
    <name type="scientific">Solanum commersonii</name>
    <name type="common">Commerson's wild potato</name>
    <name type="synonym">Commerson's nightshade</name>
    <dbReference type="NCBI Taxonomy" id="4109"/>
    <lineage>
        <taxon>Eukaryota</taxon>
        <taxon>Viridiplantae</taxon>
        <taxon>Streptophyta</taxon>
        <taxon>Embryophyta</taxon>
        <taxon>Tracheophyta</taxon>
        <taxon>Spermatophyta</taxon>
        <taxon>Magnoliopsida</taxon>
        <taxon>eudicotyledons</taxon>
        <taxon>Gunneridae</taxon>
        <taxon>Pentapetalae</taxon>
        <taxon>asterids</taxon>
        <taxon>lamiids</taxon>
        <taxon>Solanales</taxon>
        <taxon>Solanaceae</taxon>
        <taxon>Solanoideae</taxon>
        <taxon>Solaneae</taxon>
        <taxon>Solanum</taxon>
    </lineage>
</organism>
<dbReference type="AlphaFoldDB" id="A0A9J5XL79"/>
<dbReference type="Proteomes" id="UP000824120">
    <property type="component" value="Chromosome 9"/>
</dbReference>
<gene>
    <name evidence="1" type="ORF">H5410_049023</name>
</gene>
<dbReference type="EMBL" id="JACXVP010000009">
    <property type="protein sequence ID" value="KAG5588589.1"/>
    <property type="molecule type" value="Genomic_DNA"/>
</dbReference>
<name>A0A9J5XL79_SOLCO</name>
<sequence length="67" mass="7701">MKTKVTYKSLPITQDGANQGFVPMEICCRLNENGELHPKNIEQIHDNHMERHNRGLVPSAFFSNFSE</sequence>
<protein>
    <submittedName>
        <fullName evidence="1">Uncharacterized protein</fullName>
    </submittedName>
</protein>
<evidence type="ECO:0000313" key="2">
    <source>
        <dbReference type="Proteomes" id="UP000824120"/>
    </source>
</evidence>
<proteinExistence type="predicted"/>
<keyword evidence="2" id="KW-1185">Reference proteome</keyword>
<comment type="caution">
    <text evidence="1">The sequence shown here is derived from an EMBL/GenBank/DDBJ whole genome shotgun (WGS) entry which is preliminary data.</text>
</comment>
<accession>A0A9J5XL79</accession>
<evidence type="ECO:0000313" key="1">
    <source>
        <dbReference type="EMBL" id="KAG5588589.1"/>
    </source>
</evidence>